<sequence>MSELTLHTSSLFDPKQKKFLPDVSISVDQTSGNIVKVWTRKAEREIKENDIDLRGKTVIPGMVDAHTHIFLHAYQERPSLNQKRDESAAERIIRSVNHCRKALLAGFTTYRDLGSESMGDSDANVRDAIARGLMPGPRLFVATKVIASTGSYEPRTENGGDGHVCLPAGADAVDGVEEIRRAVRRRIAAGADVIKFFADYRRRIMRYPPAQQHPYIHSVKFPPANPNPDVLLFNQEEMDTIVQEARLAECPVAAHCGTINGTLCAIKAGVHTIEHAYFANEEVFDQMIKNNVVFVPTLSVCEELHPKRLEEIKAKVACAHKKGVRLACGGDTGPVPHGSNARELELMMEAGVPVEDVIEAATVGGWDACGGDLCGLRFGWFDAGTRADIVALDTDPRDDRQAFRKVNFVMKDAAVYKKDGKMVMLDE</sequence>
<dbReference type="InterPro" id="IPR051781">
    <property type="entry name" value="Metallo-dep_Hydrolase"/>
</dbReference>
<dbReference type="InterPro" id="IPR011059">
    <property type="entry name" value="Metal-dep_hydrolase_composite"/>
</dbReference>
<dbReference type="Proteomes" id="UP001172681">
    <property type="component" value="Unassembled WGS sequence"/>
</dbReference>
<evidence type="ECO:0000313" key="3">
    <source>
        <dbReference type="Proteomes" id="UP001172681"/>
    </source>
</evidence>
<accession>A0AA39D4B9</accession>
<dbReference type="EMBL" id="JAPDRN010000004">
    <property type="protein sequence ID" value="KAJ9645602.1"/>
    <property type="molecule type" value="Genomic_DNA"/>
</dbReference>
<dbReference type="SUPFAM" id="SSF51556">
    <property type="entry name" value="Metallo-dependent hydrolases"/>
    <property type="match status" value="1"/>
</dbReference>
<protein>
    <recommendedName>
        <fullName evidence="1">Amidohydrolase-related domain-containing protein</fullName>
    </recommendedName>
</protein>
<gene>
    <name evidence="2" type="ORF">H2204_001183</name>
</gene>
<dbReference type="Gene3D" id="3.20.20.140">
    <property type="entry name" value="Metal-dependent hydrolases"/>
    <property type="match status" value="1"/>
</dbReference>
<dbReference type="PANTHER" id="PTHR43135:SF3">
    <property type="entry name" value="ALPHA-D-RIBOSE 1-METHYLPHOSPHONATE 5-TRIPHOSPHATE DIPHOSPHATASE"/>
    <property type="match status" value="1"/>
</dbReference>
<organism evidence="2 3">
    <name type="scientific">Knufia peltigerae</name>
    <dbReference type="NCBI Taxonomy" id="1002370"/>
    <lineage>
        <taxon>Eukaryota</taxon>
        <taxon>Fungi</taxon>
        <taxon>Dikarya</taxon>
        <taxon>Ascomycota</taxon>
        <taxon>Pezizomycotina</taxon>
        <taxon>Eurotiomycetes</taxon>
        <taxon>Chaetothyriomycetidae</taxon>
        <taxon>Chaetothyriales</taxon>
        <taxon>Trichomeriaceae</taxon>
        <taxon>Knufia</taxon>
    </lineage>
</organism>
<proteinExistence type="predicted"/>
<feature type="domain" description="Amidohydrolase-related" evidence="1">
    <location>
        <begin position="57"/>
        <end position="409"/>
    </location>
</feature>
<dbReference type="InterPro" id="IPR032466">
    <property type="entry name" value="Metal_Hydrolase"/>
</dbReference>
<dbReference type="AlphaFoldDB" id="A0AA39D4B9"/>
<dbReference type="SUPFAM" id="SSF51338">
    <property type="entry name" value="Composite domain of metallo-dependent hydrolases"/>
    <property type="match status" value="1"/>
</dbReference>
<keyword evidence="3" id="KW-1185">Reference proteome</keyword>
<dbReference type="InterPro" id="IPR057744">
    <property type="entry name" value="OTAase-like"/>
</dbReference>
<dbReference type="CDD" id="cd01299">
    <property type="entry name" value="Met_dep_hydrolase_A"/>
    <property type="match status" value="1"/>
</dbReference>
<dbReference type="GO" id="GO:0016810">
    <property type="term" value="F:hydrolase activity, acting on carbon-nitrogen (but not peptide) bonds"/>
    <property type="evidence" value="ECO:0007669"/>
    <property type="project" value="InterPro"/>
</dbReference>
<dbReference type="Gene3D" id="2.30.40.10">
    <property type="entry name" value="Urease, subunit C, domain 1"/>
    <property type="match status" value="1"/>
</dbReference>
<comment type="caution">
    <text evidence="2">The sequence shown here is derived from an EMBL/GenBank/DDBJ whole genome shotgun (WGS) entry which is preliminary data.</text>
</comment>
<dbReference type="InterPro" id="IPR006680">
    <property type="entry name" value="Amidohydro-rel"/>
</dbReference>
<evidence type="ECO:0000259" key="1">
    <source>
        <dbReference type="Pfam" id="PF01979"/>
    </source>
</evidence>
<dbReference type="PANTHER" id="PTHR43135">
    <property type="entry name" value="ALPHA-D-RIBOSE 1-METHYLPHOSPHONATE 5-TRIPHOSPHATE DIPHOSPHATASE"/>
    <property type="match status" value="1"/>
</dbReference>
<evidence type="ECO:0000313" key="2">
    <source>
        <dbReference type="EMBL" id="KAJ9645602.1"/>
    </source>
</evidence>
<reference evidence="2" key="1">
    <citation type="submission" date="2022-10" db="EMBL/GenBank/DDBJ databases">
        <title>Culturing micro-colonial fungi from biological soil crusts in the Mojave desert and describing Neophaeococcomyces mojavensis, and introducing the new genera and species Taxawa tesnikishii.</title>
        <authorList>
            <person name="Kurbessoian T."/>
            <person name="Stajich J.E."/>
        </authorList>
    </citation>
    <scope>NUCLEOTIDE SEQUENCE</scope>
    <source>
        <strain evidence="2">TK_35</strain>
    </source>
</reference>
<name>A0AA39D4B9_9EURO</name>
<dbReference type="Pfam" id="PF01979">
    <property type="entry name" value="Amidohydro_1"/>
    <property type="match status" value="1"/>
</dbReference>